<dbReference type="InterPro" id="IPR036263">
    <property type="entry name" value="Chorismate_II_sf"/>
</dbReference>
<dbReference type="GO" id="GO:0004106">
    <property type="term" value="F:chorismate mutase activity"/>
    <property type="evidence" value="ECO:0007669"/>
    <property type="project" value="UniProtKB-EC"/>
</dbReference>
<dbReference type="SUPFAM" id="SSF48600">
    <property type="entry name" value="Chorismate mutase II"/>
    <property type="match status" value="1"/>
</dbReference>
<evidence type="ECO:0000256" key="2">
    <source>
        <dbReference type="SAM" id="MobiDB-lite"/>
    </source>
</evidence>
<dbReference type="PANTHER" id="PTHR38041">
    <property type="entry name" value="CHORISMATE MUTASE"/>
    <property type="match status" value="1"/>
</dbReference>
<name>A0ABU3IAQ0_9ACTO</name>
<reference evidence="4 5" key="1">
    <citation type="submission" date="2023-06" db="EMBL/GenBank/DDBJ databases">
        <title>Draft genome sequence of Gleimia hominis type strain CCUG 57540T.</title>
        <authorList>
            <person name="Salva-Serra F."/>
            <person name="Cardew S."/>
            <person name="Jensie Markopoulos S."/>
            <person name="Ohlen M."/>
            <person name="Inganas E."/>
            <person name="Svensson-Stadler L."/>
            <person name="Moore E.R.B."/>
        </authorList>
    </citation>
    <scope>NUCLEOTIDE SEQUENCE [LARGE SCALE GENOMIC DNA]</scope>
    <source>
        <strain evidence="4 5">CCUG 57540</strain>
    </source>
</reference>
<dbReference type="InterPro" id="IPR036979">
    <property type="entry name" value="CM_dom_sf"/>
</dbReference>
<dbReference type="Proteomes" id="UP001247542">
    <property type="component" value="Unassembled WGS sequence"/>
</dbReference>
<dbReference type="SMART" id="SM00830">
    <property type="entry name" value="CM_2"/>
    <property type="match status" value="1"/>
</dbReference>
<keyword evidence="5" id="KW-1185">Reference proteome</keyword>
<comment type="caution">
    <text evidence="4">The sequence shown here is derived from an EMBL/GenBank/DDBJ whole genome shotgun (WGS) entry which is preliminary data.</text>
</comment>
<dbReference type="Pfam" id="PF01817">
    <property type="entry name" value="CM_2"/>
    <property type="match status" value="1"/>
</dbReference>
<organism evidence="4 5">
    <name type="scientific">Gleimia hominis</name>
    <dbReference type="NCBI Taxonomy" id="595468"/>
    <lineage>
        <taxon>Bacteria</taxon>
        <taxon>Bacillati</taxon>
        <taxon>Actinomycetota</taxon>
        <taxon>Actinomycetes</taxon>
        <taxon>Actinomycetales</taxon>
        <taxon>Actinomycetaceae</taxon>
        <taxon>Gleimia</taxon>
    </lineage>
</organism>
<protein>
    <submittedName>
        <fullName evidence="4">Chorismate mutase</fullName>
        <ecNumber evidence="4">5.4.99.5</ecNumber>
    </submittedName>
</protein>
<dbReference type="EMBL" id="JASXSX010000001">
    <property type="protein sequence ID" value="MDT3767458.1"/>
    <property type="molecule type" value="Genomic_DNA"/>
</dbReference>
<dbReference type="PROSITE" id="PS51168">
    <property type="entry name" value="CHORISMATE_MUT_2"/>
    <property type="match status" value="1"/>
</dbReference>
<evidence type="ECO:0000259" key="3">
    <source>
        <dbReference type="PROSITE" id="PS51168"/>
    </source>
</evidence>
<dbReference type="NCBIfam" id="TIGR01795">
    <property type="entry name" value="CM_mono_cladeE"/>
    <property type="match status" value="1"/>
</dbReference>
<feature type="region of interest" description="Disordered" evidence="2">
    <location>
        <begin position="1"/>
        <end position="24"/>
    </location>
</feature>
<evidence type="ECO:0000313" key="5">
    <source>
        <dbReference type="Proteomes" id="UP001247542"/>
    </source>
</evidence>
<feature type="domain" description="Chorismate mutase" evidence="3">
    <location>
        <begin position="27"/>
        <end position="118"/>
    </location>
</feature>
<dbReference type="Gene3D" id="1.20.59.10">
    <property type="entry name" value="Chorismate mutase"/>
    <property type="match status" value="1"/>
</dbReference>
<dbReference type="PANTHER" id="PTHR38041:SF1">
    <property type="entry name" value="CHORISMATE MUTASE"/>
    <property type="match status" value="1"/>
</dbReference>
<dbReference type="InterPro" id="IPR010951">
    <property type="entry name" value="CM_bact"/>
</dbReference>
<gene>
    <name evidence="4" type="ORF">QS713_05200</name>
</gene>
<proteinExistence type="predicted"/>
<keyword evidence="1 4" id="KW-0413">Isomerase</keyword>
<sequence>MRDPQAARQPEGSEAGPEAETGVQAEQRCVNELERVRKSIDNLDAALIHILAERFRCTHQVGQIKAERGLPATDRAREAEQLRRFEQLARESNLDPTFAQNLLRTILDEVVRHHEALKQRGSLQSSSDRS</sequence>
<evidence type="ECO:0000256" key="1">
    <source>
        <dbReference type="ARBA" id="ARBA00023235"/>
    </source>
</evidence>
<dbReference type="InterPro" id="IPR051331">
    <property type="entry name" value="Chorismate_mutase-related"/>
</dbReference>
<dbReference type="InterPro" id="IPR002701">
    <property type="entry name" value="CM_II_prokaryot"/>
</dbReference>
<accession>A0ABU3IAQ0</accession>
<dbReference type="NCBIfam" id="NF006691">
    <property type="entry name" value="PRK09239.1"/>
    <property type="match status" value="1"/>
</dbReference>
<dbReference type="RefSeq" id="WP_313273039.1">
    <property type="nucleotide sequence ID" value="NZ_JASXSX010000001.1"/>
</dbReference>
<dbReference type="EC" id="5.4.99.5" evidence="4"/>
<evidence type="ECO:0000313" key="4">
    <source>
        <dbReference type="EMBL" id="MDT3767458.1"/>
    </source>
</evidence>